<protein>
    <submittedName>
        <fullName evidence="1">Uncharacterized protein</fullName>
    </submittedName>
</protein>
<accession>A0ACC3S6E5</accession>
<dbReference type="EMBL" id="JAMKPW020000038">
    <property type="protein sequence ID" value="KAK8200610.1"/>
    <property type="molecule type" value="Genomic_DNA"/>
</dbReference>
<keyword evidence="2" id="KW-1185">Reference proteome</keyword>
<organism evidence="1 2">
    <name type="scientific">Zalaria obscura</name>
    <dbReference type="NCBI Taxonomy" id="2024903"/>
    <lineage>
        <taxon>Eukaryota</taxon>
        <taxon>Fungi</taxon>
        <taxon>Dikarya</taxon>
        <taxon>Ascomycota</taxon>
        <taxon>Pezizomycotina</taxon>
        <taxon>Dothideomycetes</taxon>
        <taxon>Dothideomycetidae</taxon>
        <taxon>Dothideales</taxon>
        <taxon>Zalariaceae</taxon>
        <taxon>Zalaria</taxon>
    </lineage>
</organism>
<comment type="caution">
    <text evidence="1">The sequence shown here is derived from an EMBL/GenBank/DDBJ whole genome shotgun (WGS) entry which is preliminary data.</text>
</comment>
<sequence length="521" mass="56532">MSAELNRPTATQLEPSEKDPVLQGEAEVVRRHEGRPACFNSTIQEILFVFSATMAIAMGSFTTGAIVVVSSFVGKDLHMSTAEVTWISSASTLAGGSFLLFFGRVADLFGRKSLFVGSLFFFAVFALAAGFAKTPISLDVLNGVMGLMTASAVPPAQGIMGVIYEKPSRRKNLAFACYSAGNPLGFVFGTIFSGIAANIFNWRASFWLLSIIYLVLSIVAIFTVPKDFTPKEPLNLETIKRFDIVGTILTVAGIGMFSAAISLADTAPQGWKTNYVLALLIVGIALMAAFIVWENYFPYPLVPLGIWKDRNFSLCIGILLLGFMAFPIAIFFISLFFQDVWLWSPLQVAVHLLPLAIMGILVNLFAGLVLHRISNKLLMYVGAAAYCVAFTLLALNRRTDIYWAFCFPAFILAVVGADLEFNVANMYVMSALPPEQQSIAGGIFQTVTKLCMTLGYGIATAVFNSVSKDPSMGGYYKDDRQTQPYSAVLWATVAASGLSLCMVPFLTIGTQGGHEEEKDDV</sequence>
<evidence type="ECO:0000313" key="1">
    <source>
        <dbReference type="EMBL" id="KAK8200610.1"/>
    </source>
</evidence>
<dbReference type="Proteomes" id="UP001320706">
    <property type="component" value="Unassembled WGS sequence"/>
</dbReference>
<name>A0ACC3S6E5_9PEZI</name>
<evidence type="ECO:0000313" key="2">
    <source>
        <dbReference type="Proteomes" id="UP001320706"/>
    </source>
</evidence>
<proteinExistence type="predicted"/>
<reference evidence="1" key="1">
    <citation type="submission" date="2024-02" db="EMBL/GenBank/DDBJ databases">
        <title>Metagenome Assembled Genome of Zalaria obscura JY119.</title>
        <authorList>
            <person name="Vighnesh L."/>
            <person name="Jagadeeshwari U."/>
            <person name="Venkata Ramana C."/>
            <person name="Sasikala C."/>
        </authorList>
    </citation>
    <scope>NUCLEOTIDE SEQUENCE</scope>
    <source>
        <strain evidence="1">JY119</strain>
    </source>
</reference>
<gene>
    <name evidence="1" type="ORF">M8818_005924</name>
</gene>